<organism evidence="5 6">
    <name type="scientific">Sphingomonas anseongensis</name>
    <dbReference type="NCBI Taxonomy" id="2908207"/>
    <lineage>
        <taxon>Bacteria</taxon>
        <taxon>Pseudomonadati</taxon>
        <taxon>Pseudomonadota</taxon>
        <taxon>Alphaproteobacteria</taxon>
        <taxon>Sphingomonadales</taxon>
        <taxon>Sphingomonadaceae</taxon>
        <taxon>Sphingomonas</taxon>
    </lineage>
</organism>
<dbReference type="InterPro" id="IPR051948">
    <property type="entry name" value="Hsp70_co-chaperone_J-domain"/>
</dbReference>
<keyword evidence="3" id="KW-0812">Transmembrane</keyword>
<feature type="compositionally biased region" description="Pro residues" evidence="2">
    <location>
        <begin position="85"/>
        <end position="105"/>
    </location>
</feature>
<dbReference type="InterPro" id="IPR036869">
    <property type="entry name" value="J_dom_sf"/>
</dbReference>
<dbReference type="InterPro" id="IPR001623">
    <property type="entry name" value="DnaJ_domain"/>
</dbReference>
<keyword evidence="3" id="KW-1133">Transmembrane helix</keyword>
<dbReference type="PANTHER" id="PTHR44360:SF1">
    <property type="entry name" value="DNAJ HOMOLOG SUBFAMILY B MEMBER 9"/>
    <property type="match status" value="1"/>
</dbReference>
<accession>A0ABT0REG6</accession>
<dbReference type="PANTHER" id="PTHR44360">
    <property type="entry name" value="DNAJ HOMOLOG SUBFAMILY B MEMBER 9"/>
    <property type="match status" value="1"/>
</dbReference>
<dbReference type="Proteomes" id="UP001165343">
    <property type="component" value="Unassembled WGS sequence"/>
</dbReference>
<evidence type="ECO:0000313" key="6">
    <source>
        <dbReference type="Proteomes" id="UP001165343"/>
    </source>
</evidence>
<dbReference type="CDD" id="cd06257">
    <property type="entry name" value="DnaJ"/>
    <property type="match status" value="1"/>
</dbReference>
<dbReference type="SMART" id="SM00271">
    <property type="entry name" value="DnaJ"/>
    <property type="match status" value="1"/>
</dbReference>
<sequence>MASRDYYQILGVAADSEDVVIQAAYRALMRRYHPDTNKSSDAAKRAVEINEAYEVLRDQARRSRYDAERKARAKSASEKNEQSQGPPPPPPPPHKSQPSTQPPRVPWDDRGTRIVTGVIGAFVLVVVVGAFVGGGSPAANNDMMVENLTAENLVVENDLDATPASAPAPATLGNVPQASVQFDDIESAADKFAQILTKSGMAGARSMSEKCHSGVASQPSWPSADWCAAFDYAAAHVDAEVSRAAGWQPMPYFQFQAQNQADRYEEAGAPAYTVSSRLISIKQAAEAAAEASVRQRIAESKARESDKADNPVPANSDDSLANGANSASSATSPSFNCAKANTSSEKIVCSDSVLAALDRDMAEQYYRALKDATLQQRSLLKRTAARFIGYRDRCVGAPCISQTYYNRMREIEDIKAGQWKG</sequence>
<evidence type="ECO:0000256" key="3">
    <source>
        <dbReference type="SAM" id="Phobius"/>
    </source>
</evidence>
<evidence type="ECO:0000259" key="4">
    <source>
        <dbReference type="PROSITE" id="PS50076"/>
    </source>
</evidence>
<gene>
    <name evidence="5" type="ORF">LZ519_04780</name>
</gene>
<evidence type="ECO:0000256" key="1">
    <source>
        <dbReference type="ARBA" id="ARBA00023186"/>
    </source>
</evidence>
<keyword evidence="6" id="KW-1185">Reference proteome</keyword>
<dbReference type="Pfam" id="PF00226">
    <property type="entry name" value="DnaJ"/>
    <property type="match status" value="1"/>
</dbReference>
<feature type="compositionally biased region" description="Basic and acidic residues" evidence="2">
    <location>
        <begin position="60"/>
        <end position="81"/>
    </location>
</feature>
<keyword evidence="1" id="KW-0143">Chaperone</keyword>
<feature type="region of interest" description="Disordered" evidence="2">
    <location>
        <begin position="60"/>
        <end position="110"/>
    </location>
</feature>
<dbReference type="SUPFAM" id="SSF46565">
    <property type="entry name" value="Chaperone J-domain"/>
    <property type="match status" value="1"/>
</dbReference>
<feature type="region of interest" description="Disordered" evidence="2">
    <location>
        <begin position="297"/>
        <end position="335"/>
    </location>
</feature>
<dbReference type="RefSeq" id="WP_249867577.1">
    <property type="nucleotide sequence ID" value="NZ_JAMGBC010000001.1"/>
</dbReference>
<dbReference type="PRINTS" id="PR00625">
    <property type="entry name" value="JDOMAIN"/>
</dbReference>
<evidence type="ECO:0000313" key="5">
    <source>
        <dbReference type="EMBL" id="MCL6678633.1"/>
    </source>
</evidence>
<dbReference type="Gene3D" id="1.10.287.110">
    <property type="entry name" value="DnaJ domain"/>
    <property type="match status" value="1"/>
</dbReference>
<protein>
    <submittedName>
        <fullName evidence="5">DnaJ domain-containing protein</fullName>
    </submittedName>
</protein>
<keyword evidence="3" id="KW-0472">Membrane</keyword>
<reference evidence="5" key="1">
    <citation type="submission" date="2022-05" db="EMBL/GenBank/DDBJ databases">
        <authorList>
            <person name="Jo J.-H."/>
            <person name="Im W.-T."/>
        </authorList>
    </citation>
    <scope>NUCLEOTIDE SEQUENCE</scope>
    <source>
        <strain evidence="5">RG327</strain>
    </source>
</reference>
<dbReference type="PROSITE" id="PS50076">
    <property type="entry name" value="DNAJ_2"/>
    <property type="match status" value="1"/>
</dbReference>
<evidence type="ECO:0000256" key="2">
    <source>
        <dbReference type="SAM" id="MobiDB-lite"/>
    </source>
</evidence>
<feature type="compositionally biased region" description="Basic and acidic residues" evidence="2">
    <location>
        <begin position="297"/>
        <end position="309"/>
    </location>
</feature>
<name>A0ABT0REG6_9SPHN</name>
<dbReference type="EMBL" id="JAMGBC010000001">
    <property type="protein sequence ID" value="MCL6678633.1"/>
    <property type="molecule type" value="Genomic_DNA"/>
</dbReference>
<proteinExistence type="predicted"/>
<feature type="transmembrane region" description="Helical" evidence="3">
    <location>
        <begin position="114"/>
        <end position="134"/>
    </location>
</feature>
<feature type="domain" description="J" evidence="4">
    <location>
        <begin position="5"/>
        <end position="69"/>
    </location>
</feature>
<feature type="compositionally biased region" description="Low complexity" evidence="2">
    <location>
        <begin position="314"/>
        <end position="335"/>
    </location>
</feature>
<comment type="caution">
    <text evidence="5">The sequence shown here is derived from an EMBL/GenBank/DDBJ whole genome shotgun (WGS) entry which is preliminary data.</text>
</comment>